<dbReference type="InterPro" id="IPR024987">
    <property type="entry name" value="DUF3889"/>
</dbReference>
<sequence>MKILNKLFCFMVAVFLVCSSLPVKISAENPRVQEPAYAKWGRLAVFETGKRYPDYDIIDYLYVGRTTLQNGDNVERFKLWIRKGATEKGVVITIMLTPSGAFKNISFQETVR</sequence>
<organism evidence="2 3">
    <name type="scientific">Fictibacillus nanhaiensis</name>
    <dbReference type="NCBI Taxonomy" id="742169"/>
    <lineage>
        <taxon>Bacteria</taxon>
        <taxon>Bacillati</taxon>
        <taxon>Bacillota</taxon>
        <taxon>Bacilli</taxon>
        <taxon>Bacillales</taxon>
        <taxon>Fictibacillaceae</taxon>
        <taxon>Fictibacillus</taxon>
    </lineage>
</organism>
<dbReference type="Gene3D" id="3.10.450.390">
    <property type="entry name" value="Protein of unknown function DUF3889"/>
    <property type="match status" value="1"/>
</dbReference>
<feature type="chain" id="PRO_5045638231" evidence="1">
    <location>
        <begin position="28"/>
        <end position="112"/>
    </location>
</feature>
<name>A0ABS2ZT21_9BACL</name>
<reference evidence="2 3" key="1">
    <citation type="submission" date="2021-01" db="EMBL/GenBank/DDBJ databases">
        <title>Genome Sequencing of Type Strains.</title>
        <authorList>
            <person name="Lemaire J.F."/>
            <person name="Inderbitzin P."/>
            <person name="Collins S.B."/>
            <person name="Wespe N."/>
            <person name="Knight-Connoni V."/>
        </authorList>
    </citation>
    <scope>NUCLEOTIDE SEQUENCE [LARGE SCALE GENOMIC DNA]</scope>
    <source>
        <strain evidence="2 3">DSM 23009</strain>
    </source>
</reference>
<evidence type="ECO:0000313" key="2">
    <source>
        <dbReference type="EMBL" id="MBN3556020.1"/>
    </source>
</evidence>
<dbReference type="Proteomes" id="UP001296923">
    <property type="component" value="Unassembled WGS sequence"/>
</dbReference>
<evidence type="ECO:0000256" key="1">
    <source>
        <dbReference type="SAM" id="SignalP"/>
    </source>
</evidence>
<gene>
    <name evidence="2" type="ORF">JYA63_17200</name>
</gene>
<feature type="signal peptide" evidence="1">
    <location>
        <begin position="1"/>
        <end position="27"/>
    </location>
</feature>
<evidence type="ECO:0000313" key="3">
    <source>
        <dbReference type="Proteomes" id="UP001296923"/>
    </source>
</evidence>
<keyword evidence="1" id="KW-0732">Signal</keyword>
<comment type="caution">
    <text evidence="2">The sequence shown here is derived from an EMBL/GenBank/DDBJ whole genome shotgun (WGS) entry which is preliminary data.</text>
</comment>
<keyword evidence="3" id="KW-1185">Reference proteome</keyword>
<dbReference type="RefSeq" id="WP_205726771.1">
    <property type="nucleotide sequence ID" value="NZ_JAFHKR010000039.1"/>
</dbReference>
<dbReference type="Pfam" id="PF13028">
    <property type="entry name" value="DUF3889"/>
    <property type="match status" value="1"/>
</dbReference>
<accession>A0ABS2ZT21</accession>
<dbReference type="EMBL" id="JAFHKR010000039">
    <property type="protein sequence ID" value="MBN3556020.1"/>
    <property type="molecule type" value="Genomic_DNA"/>
</dbReference>
<protein>
    <submittedName>
        <fullName evidence="2">DUF3889 domain-containing protein</fullName>
    </submittedName>
</protein>
<proteinExistence type="predicted"/>